<evidence type="ECO:0000313" key="1">
    <source>
        <dbReference type="EMBL" id="MYM82176.1"/>
    </source>
</evidence>
<comment type="caution">
    <text evidence="1">The sequence shown here is derived from an EMBL/GenBank/DDBJ whole genome shotgun (WGS) entry which is preliminary data.</text>
</comment>
<dbReference type="AlphaFoldDB" id="A0A6L8MK23"/>
<organism evidence="1 2">
    <name type="scientific">Duganella lactea</name>
    <dbReference type="NCBI Taxonomy" id="2692173"/>
    <lineage>
        <taxon>Bacteria</taxon>
        <taxon>Pseudomonadati</taxon>
        <taxon>Pseudomonadota</taxon>
        <taxon>Betaproteobacteria</taxon>
        <taxon>Burkholderiales</taxon>
        <taxon>Oxalobacteraceae</taxon>
        <taxon>Telluria group</taxon>
        <taxon>Duganella</taxon>
    </lineage>
</organism>
<name>A0A6L8MK23_9BURK</name>
<protein>
    <submittedName>
        <fullName evidence="1">Uncharacterized protein</fullName>
    </submittedName>
</protein>
<dbReference type="EMBL" id="WWCP01000008">
    <property type="protein sequence ID" value="MYM82176.1"/>
    <property type="molecule type" value="Genomic_DNA"/>
</dbReference>
<sequence length="98" mass="10950">MTTPGSWLLLKRDLHHFGAAANFAQRRRTSAHGAEFCLAQYALKLPLFAAASPCVCFAVRGSLRIFCGWPLTEKNIAVCPRIARMCIFYYTVLSRGKL</sequence>
<accession>A0A6L8MK23</accession>
<proteinExistence type="predicted"/>
<dbReference type="RefSeq" id="WP_161019236.1">
    <property type="nucleotide sequence ID" value="NZ_WWCP01000008.1"/>
</dbReference>
<dbReference type="Proteomes" id="UP000474565">
    <property type="component" value="Unassembled WGS sequence"/>
</dbReference>
<reference evidence="1 2" key="1">
    <citation type="submission" date="2019-12" db="EMBL/GenBank/DDBJ databases">
        <title>Novel species isolated from a subtropical stream in China.</title>
        <authorList>
            <person name="Lu H."/>
        </authorList>
    </citation>
    <scope>NUCLEOTIDE SEQUENCE [LARGE SCALE GENOMIC DNA]</scope>
    <source>
        <strain evidence="1 2">FT50W</strain>
    </source>
</reference>
<gene>
    <name evidence="1" type="ORF">GTP44_09455</name>
</gene>
<evidence type="ECO:0000313" key="2">
    <source>
        <dbReference type="Proteomes" id="UP000474565"/>
    </source>
</evidence>